<dbReference type="SUPFAM" id="SSF48452">
    <property type="entry name" value="TPR-like"/>
    <property type="match status" value="1"/>
</dbReference>
<dbReference type="AlphaFoldDB" id="A0AAV7IZL3"/>
<dbReference type="GO" id="GO:0005930">
    <property type="term" value="C:axoneme"/>
    <property type="evidence" value="ECO:0007669"/>
    <property type="project" value="UniProtKB-SubCell"/>
</dbReference>
<name>A0AAV7IZL3_COTGL</name>
<dbReference type="InterPro" id="IPR011990">
    <property type="entry name" value="TPR-like_helical_dom_sf"/>
</dbReference>
<evidence type="ECO:0000313" key="12">
    <source>
        <dbReference type="Proteomes" id="UP000826195"/>
    </source>
</evidence>
<protein>
    <recommendedName>
        <fullName evidence="7">Outer dynein arm-docking complex subunit 4</fullName>
    </recommendedName>
    <alternativeName>
        <fullName evidence="8">Tetratricopeptide repeat protein 25</fullName>
    </alternativeName>
</protein>
<dbReference type="Proteomes" id="UP000826195">
    <property type="component" value="Unassembled WGS sequence"/>
</dbReference>
<evidence type="ECO:0000256" key="7">
    <source>
        <dbReference type="ARBA" id="ARBA00034139"/>
    </source>
</evidence>
<comment type="subcellular location">
    <subcellularLocation>
        <location evidence="1">Cytoplasm</location>
        <location evidence="1">Cytoskeleton</location>
        <location evidence="1">Cilium axoneme</location>
    </subcellularLocation>
</comment>
<keyword evidence="2" id="KW-0963">Cytoplasm</keyword>
<evidence type="ECO:0000256" key="6">
    <source>
        <dbReference type="ARBA" id="ARBA00023273"/>
    </source>
</evidence>
<keyword evidence="12" id="KW-1185">Reference proteome</keyword>
<proteinExistence type="predicted"/>
<organism evidence="11 12">
    <name type="scientific">Cotesia glomerata</name>
    <name type="common">Lepidopteran parasitic wasp</name>
    <name type="synonym">Apanteles glomeratus</name>
    <dbReference type="NCBI Taxonomy" id="32391"/>
    <lineage>
        <taxon>Eukaryota</taxon>
        <taxon>Metazoa</taxon>
        <taxon>Ecdysozoa</taxon>
        <taxon>Arthropoda</taxon>
        <taxon>Hexapoda</taxon>
        <taxon>Insecta</taxon>
        <taxon>Pterygota</taxon>
        <taxon>Neoptera</taxon>
        <taxon>Endopterygota</taxon>
        <taxon>Hymenoptera</taxon>
        <taxon>Apocrita</taxon>
        <taxon>Ichneumonoidea</taxon>
        <taxon>Braconidae</taxon>
        <taxon>Microgastrinae</taxon>
        <taxon>Cotesia</taxon>
    </lineage>
</organism>
<evidence type="ECO:0000256" key="1">
    <source>
        <dbReference type="ARBA" id="ARBA00004430"/>
    </source>
</evidence>
<evidence type="ECO:0000256" key="4">
    <source>
        <dbReference type="ARBA" id="ARBA00022803"/>
    </source>
</evidence>
<keyword evidence="6" id="KW-0966">Cell projection</keyword>
<dbReference type="InterPro" id="IPR040111">
    <property type="entry name" value="ODAD4"/>
</dbReference>
<evidence type="ECO:0000256" key="2">
    <source>
        <dbReference type="ARBA" id="ARBA00022490"/>
    </source>
</evidence>
<dbReference type="Gene3D" id="1.25.40.10">
    <property type="entry name" value="Tetratricopeptide repeat domain"/>
    <property type="match status" value="1"/>
</dbReference>
<evidence type="ECO:0000313" key="11">
    <source>
        <dbReference type="EMBL" id="KAH0563669.1"/>
    </source>
</evidence>
<feature type="repeat" description="TPR" evidence="9">
    <location>
        <begin position="51"/>
        <end position="84"/>
    </location>
</feature>
<dbReference type="PROSITE" id="PS50005">
    <property type="entry name" value="TPR"/>
    <property type="match status" value="1"/>
</dbReference>
<dbReference type="PANTHER" id="PTHR23040:SF1">
    <property type="entry name" value="OUTER DYNEIN ARM-DOCKING COMPLEX SUBUNIT 4"/>
    <property type="match status" value="1"/>
</dbReference>
<evidence type="ECO:0000256" key="9">
    <source>
        <dbReference type="PROSITE-ProRule" id="PRU00339"/>
    </source>
</evidence>
<keyword evidence="5" id="KW-0206">Cytoskeleton</keyword>
<evidence type="ECO:0000256" key="5">
    <source>
        <dbReference type="ARBA" id="ARBA00023212"/>
    </source>
</evidence>
<evidence type="ECO:0000256" key="10">
    <source>
        <dbReference type="SAM" id="SignalP"/>
    </source>
</evidence>
<evidence type="ECO:0000256" key="8">
    <source>
        <dbReference type="ARBA" id="ARBA00034143"/>
    </source>
</evidence>
<feature type="signal peptide" evidence="10">
    <location>
        <begin position="1"/>
        <end position="22"/>
    </location>
</feature>
<comment type="caution">
    <text evidence="11">The sequence shown here is derived from an EMBL/GenBank/DDBJ whole genome shotgun (WGS) entry which is preliminary data.</text>
</comment>
<keyword evidence="10" id="KW-0732">Signal</keyword>
<feature type="chain" id="PRO_5043462464" description="Outer dynein arm-docking complex subunit 4" evidence="10">
    <location>
        <begin position="23"/>
        <end position="269"/>
    </location>
</feature>
<reference evidence="11 12" key="1">
    <citation type="journal article" date="2021" name="J. Hered.">
        <title>A chromosome-level genome assembly of the parasitoid wasp, Cotesia glomerata (Hymenoptera: Braconidae).</title>
        <authorList>
            <person name="Pinto B.J."/>
            <person name="Weis J.J."/>
            <person name="Gamble T."/>
            <person name="Ode P.J."/>
            <person name="Paul R."/>
            <person name="Zaspel J.M."/>
        </authorList>
    </citation>
    <scope>NUCLEOTIDE SEQUENCE [LARGE SCALE GENOMIC DNA]</scope>
    <source>
        <strain evidence="11">CgM1</strain>
    </source>
</reference>
<accession>A0AAV7IZL3</accession>
<sequence length="269" mass="30944">MLTLSLRALVVTNFFTFTLFLARIDEQLDMKSNRKMKNAKKSKLSAIQIETKVRVDEATGHLKNKHYNKALALYNKALELSPSDKNALLARSKCYLLLGEPQKALSDAEAALNEKMNDSNNARAIFYKAESLYHLGDFELSLVFYYRGMRIRPEFDQFRLGVQKAKEAIQNILDHCAPIKIDSQMERRGFKKPKFYNLLTKTAEKDKKIQQANGEKTIQHQNNSSTELFEKCKNYSAIKRESSNLLGQLNVDKKYLQELIKRPGIINQS</sequence>
<gene>
    <name evidence="11" type="ORF">KQX54_004268</name>
</gene>
<dbReference type="PANTHER" id="PTHR23040">
    <property type="match status" value="1"/>
</dbReference>
<dbReference type="InterPro" id="IPR019734">
    <property type="entry name" value="TPR_rpt"/>
</dbReference>
<keyword evidence="4 9" id="KW-0802">TPR repeat</keyword>
<dbReference type="Pfam" id="PF13432">
    <property type="entry name" value="TPR_16"/>
    <property type="match status" value="1"/>
</dbReference>
<dbReference type="EMBL" id="JAHXZJ010000002">
    <property type="protein sequence ID" value="KAH0563669.1"/>
    <property type="molecule type" value="Genomic_DNA"/>
</dbReference>
<dbReference type="SMART" id="SM00028">
    <property type="entry name" value="TPR"/>
    <property type="match status" value="3"/>
</dbReference>
<keyword evidence="3" id="KW-0677">Repeat</keyword>
<evidence type="ECO:0000256" key="3">
    <source>
        <dbReference type="ARBA" id="ARBA00022737"/>
    </source>
</evidence>